<dbReference type="PANTHER" id="PTHR10003">
    <property type="entry name" value="SUPEROXIDE DISMUTASE CU-ZN -RELATED"/>
    <property type="match status" value="1"/>
</dbReference>
<dbReference type="Gene3D" id="2.60.40.200">
    <property type="entry name" value="Superoxide dismutase, copper/zinc binding domain"/>
    <property type="match status" value="1"/>
</dbReference>
<evidence type="ECO:0000313" key="5">
    <source>
        <dbReference type="Proteomes" id="UP000032025"/>
    </source>
</evidence>
<dbReference type="Proteomes" id="UP000032025">
    <property type="component" value="Unassembled WGS sequence"/>
</dbReference>
<dbReference type="InterPro" id="IPR036423">
    <property type="entry name" value="SOD-like_Cu/Zn_dom_sf"/>
</dbReference>
<protein>
    <submittedName>
        <fullName evidence="4">SodC protein</fullName>
    </submittedName>
</protein>
<keyword evidence="5" id="KW-1185">Reference proteome</keyword>
<sequence length="200" mass="20272">MRLMDKPAMPHDRKYDQQGASDMKYATLLTLGTVALGLSACDQTKMETGAPLPGAPSATATLRTGTGADAGRATATEVAGGLRVTLDAMNVPAGMHGVHVHTVGRCDAPDFTTAGGHWNPAQRQHGSLNPQGPHEGDMPNMTVGNDGRGTLGVVLPGATIAGLLDADGAAIIIHAAADDLKTDPSGNSGGRIACGVFQAN</sequence>
<dbReference type="CDD" id="cd00305">
    <property type="entry name" value="Cu-Zn_Superoxide_Dismutase"/>
    <property type="match status" value="1"/>
</dbReference>
<feature type="region of interest" description="Disordered" evidence="2">
    <location>
        <begin position="115"/>
        <end position="140"/>
    </location>
</feature>
<organism evidence="4 5">
    <name type="scientific">Sphingomonas paucimobilis NBRC 13935</name>
    <dbReference type="NCBI Taxonomy" id="1219050"/>
    <lineage>
        <taxon>Bacteria</taxon>
        <taxon>Pseudomonadati</taxon>
        <taxon>Pseudomonadota</taxon>
        <taxon>Alphaproteobacteria</taxon>
        <taxon>Sphingomonadales</taxon>
        <taxon>Sphingomonadaceae</taxon>
        <taxon>Sphingomonas</taxon>
    </lineage>
</organism>
<dbReference type="Pfam" id="PF00080">
    <property type="entry name" value="Sod_Cu"/>
    <property type="match status" value="1"/>
</dbReference>
<evidence type="ECO:0000313" key="4">
    <source>
        <dbReference type="EMBL" id="GAN15203.1"/>
    </source>
</evidence>
<name>A0A0C9NKS6_SPHPI</name>
<dbReference type="InterPro" id="IPR001424">
    <property type="entry name" value="SOD_Cu_Zn_dom"/>
</dbReference>
<proteinExistence type="inferred from homology"/>
<feature type="domain" description="Superoxide dismutase copper/zinc binding" evidence="3">
    <location>
        <begin position="71"/>
        <end position="196"/>
    </location>
</feature>
<dbReference type="AlphaFoldDB" id="A0A0C9NKS6"/>
<evidence type="ECO:0000256" key="1">
    <source>
        <dbReference type="ARBA" id="ARBA00010457"/>
    </source>
</evidence>
<accession>A0A0C9NKS6</accession>
<feature type="compositionally biased region" description="Polar residues" evidence="2">
    <location>
        <begin position="121"/>
        <end position="130"/>
    </location>
</feature>
<evidence type="ECO:0000256" key="2">
    <source>
        <dbReference type="SAM" id="MobiDB-lite"/>
    </source>
</evidence>
<gene>
    <name evidence="4" type="primary">sodC</name>
    <name evidence="4" type="ORF">SP6_52_00110</name>
</gene>
<comment type="similarity">
    <text evidence="1">Belongs to the Cu-Zn superoxide dismutase family.</text>
</comment>
<dbReference type="SUPFAM" id="SSF49329">
    <property type="entry name" value="Cu,Zn superoxide dismutase-like"/>
    <property type="match status" value="1"/>
</dbReference>
<dbReference type="GO" id="GO:0005507">
    <property type="term" value="F:copper ion binding"/>
    <property type="evidence" value="ECO:0007669"/>
    <property type="project" value="InterPro"/>
</dbReference>
<reference evidence="4 5" key="1">
    <citation type="submission" date="2014-08" db="EMBL/GenBank/DDBJ databases">
        <title>Whole genome shotgun sequence of Sphingomonas paucimobilis NBRC 13935.</title>
        <authorList>
            <person name="Hosoyama A."/>
            <person name="Hashimoto M."/>
            <person name="Hosoyama Y."/>
            <person name="Noguchi M."/>
            <person name="Uohara A."/>
            <person name="Ohji S."/>
            <person name="Katano-Makiyama Y."/>
            <person name="Ichikawa N."/>
            <person name="Kimura A."/>
            <person name="Yamazoe A."/>
            <person name="Fujita N."/>
        </authorList>
    </citation>
    <scope>NUCLEOTIDE SEQUENCE [LARGE SCALE GENOMIC DNA]</scope>
    <source>
        <strain evidence="4 5">NBRC 13935</strain>
    </source>
</reference>
<dbReference type="GO" id="GO:0006801">
    <property type="term" value="P:superoxide metabolic process"/>
    <property type="evidence" value="ECO:0007669"/>
    <property type="project" value="InterPro"/>
</dbReference>
<comment type="caution">
    <text evidence="4">The sequence shown here is derived from an EMBL/GenBank/DDBJ whole genome shotgun (WGS) entry which is preliminary data.</text>
</comment>
<dbReference type="InterPro" id="IPR024134">
    <property type="entry name" value="SOD_Cu/Zn_/chaperone"/>
</dbReference>
<evidence type="ECO:0000259" key="3">
    <source>
        <dbReference type="Pfam" id="PF00080"/>
    </source>
</evidence>
<dbReference type="EMBL" id="BBJS01000052">
    <property type="protein sequence ID" value="GAN15203.1"/>
    <property type="molecule type" value="Genomic_DNA"/>
</dbReference>